<gene>
    <name evidence="2" type="ORF">LZC95_28935</name>
</gene>
<feature type="compositionally biased region" description="Basic and acidic residues" evidence="1">
    <location>
        <begin position="14"/>
        <end position="24"/>
    </location>
</feature>
<dbReference type="RefSeq" id="WP_394841088.1">
    <property type="nucleotide sequence ID" value="NZ_CP089982.1"/>
</dbReference>
<organism evidence="2 3">
    <name type="scientific">Pendulispora brunnea</name>
    <dbReference type="NCBI Taxonomy" id="2905690"/>
    <lineage>
        <taxon>Bacteria</taxon>
        <taxon>Pseudomonadati</taxon>
        <taxon>Myxococcota</taxon>
        <taxon>Myxococcia</taxon>
        <taxon>Myxococcales</taxon>
        <taxon>Sorangiineae</taxon>
        <taxon>Pendulisporaceae</taxon>
        <taxon>Pendulispora</taxon>
    </lineage>
</organism>
<evidence type="ECO:0000313" key="2">
    <source>
        <dbReference type="EMBL" id="WXA90474.1"/>
    </source>
</evidence>
<evidence type="ECO:0000313" key="3">
    <source>
        <dbReference type="Proteomes" id="UP001379533"/>
    </source>
</evidence>
<feature type="region of interest" description="Disordered" evidence="1">
    <location>
        <begin position="14"/>
        <end position="75"/>
    </location>
</feature>
<protein>
    <submittedName>
        <fullName evidence="2">Uncharacterized protein</fullName>
    </submittedName>
</protein>
<name>A0ABZ2K156_9BACT</name>
<evidence type="ECO:0000256" key="1">
    <source>
        <dbReference type="SAM" id="MobiDB-lite"/>
    </source>
</evidence>
<sequence>MIALGVVGCSSTHDVDPKLDESDVRTPSGVLVDGGSTDLDSGTSCQPGPGNPDAGPSVDAGPVVDAGPKPDAGPADSGVFCHGTAFSLALTIPMPSNYVLAGFAAGGYEPGLVFVTNASPPLALAHPISRLVVGDMSLPSYGSPKETLYKPQAKTVAIVGPEGATWLSPWRLMEGAPYRMVSGSDGPNVQDQTYNLPTLGADTVLSASDGRSSDSQAVRVGPEVYVWSHDTYSWTRVALLGTDSSGWRGLAIVQPAEGNSITGRYIFTQAKVTAGGAGIVEQHWPNALPSSAGAPTVVAPVTDAIPVGVRANGCELYAIRGTPGSLSVLVFRR</sequence>
<reference evidence="2 3" key="1">
    <citation type="submission" date="2021-12" db="EMBL/GenBank/DDBJ databases">
        <title>Discovery of the Pendulisporaceae a myxobacterial family with distinct sporulation behavior and unique specialized metabolism.</title>
        <authorList>
            <person name="Garcia R."/>
            <person name="Popoff A."/>
            <person name="Bader C.D."/>
            <person name="Loehr J."/>
            <person name="Walesch S."/>
            <person name="Walt C."/>
            <person name="Boldt J."/>
            <person name="Bunk B."/>
            <person name="Haeckl F.J.F.P.J."/>
            <person name="Gunesch A.P."/>
            <person name="Birkelbach J."/>
            <person name="Nuebel U."/>
            <person name="Pietschmann T."/>
            <person name="Bach T."/>
            <person name="Mueller R."/>
        </authorList>
    </citation>
    <scope>NUCLEOTIDE SEQUENCE [LARGE SCALE GENOMIC DNA]</scope>
    <source>
        <strain evidence="2 3">MSr12523</strain>
    </source>
</reference>
<dbReference type="Proteomes" id="UP001379533">
    <property type="component" value="Chromosome"/>
</dbReference>
<proteinExistence type="predicted"/>
<accession>A0ABZ2K156</accession>
<keyword evidence="3" id="KW-1185">Reference proteome</keyword>
<dbReference type="EMBL" id="CP089982">
    <property type="protein sequence ID" value="WXA90474.1"/>
    <property type="molecule type" value="Genomic_DNA"/>
</dbReference>